<accession>A0A2T3KLA1</accession>
<dbReference type="AlphaFoldDB" id="A0A2T3KLA1"/>
<evidence type="ECO:0000313" key="2">
    <source>
        <dbReference type="Proteomes" id="UP000241426"/>
    </source>
</evidence>
<evidence type="ECO:0000313" key="1">
    <source>
        <dbReference type="EMBL" id="PSV00433.1"/>
    </source>
</evidence>
<sequence length="87" mass="9741">MTKDSLKQHLLLCSVTLDQDEFPFSEPVEEAMIDEPLIDKVLSCINSTTTADDFIADIVDGMTEKLGNLVLCTNISQDEVERYLAEM</sequence>
<organism evidence="1 2">
    <name type="scientific">Photobacterium kishitanii</name>
    <dbReference type="NCBI Taxonomy" id="318456"/>
    <lineage>
        <taxon>Bacteria</taxon>
        <taxon>Pseudomonadati</taxon>
        <taxon>Pseudomonadota</taxon>
        <taxon>Gammaproteobacteria</taxon>
        <taxon>Vibrionales</taxon>
        <taxon>Vibrionaceae</taxon>
        <taxon>Photobacterium</taxon>
    </lineage>
</organism>
<comment type="caution">
    <text evidence="1">The sequence shown here is derived from an EMBL/GenBank/DDBJ whole genome shotgun (WGS) entry which is preliminary data.</text>
</comment>
<gene>
    <name evidence="1" type="ORF">C9J27_04695</name>
</gene>
<dbReference type="EMBL" id="PYNF01000003">
    <property type="protein sequence ID" value="PSV00433.1"/>
    <property type="molecule type" value="Genomic_DNA"/>
</dbReference>
<dbReference type="Proteomes" id="UP000241426">
    <property type="component" value="Unassembled WGS sequence"/>
</dbReference>
<protein>
    <submittedName>
        <fullName evidence="1">Uncharacterized protein</fullName>
    </submittedName>
</protein>
<dbReference type="RefSeq" id="WP_107289063.1">
    <property type="nucleotide sequence ID" value="NZ_PYNF01000003.1"/>
</dbReference>
<name>A0A2T3KLA1_9GAMM</name>
<reference evidence="1 2" key="1">
    <citation type="submission" date="2018-01" db="EMBL/GenBank/DDBJ databases">
        <title>Whole genome sequencing of Histamine producing bacteria.</title>
        <authorList>
            <person name="Butler K."/>
        </authorList>
    </citation>
    <scope>NUCLEOTIDE SEQUENCE [LARGE SCALE GENOMIC DNA]</scope>
    <source>
        <strain evidence="1 2">FS-7.2</strain>
    </source>
</reference>
<proteinExistence type="predicted"/>